<evidence type="ECO:0000259" key="1">
    <source>
        <dbReference type="Pfam" id="PF00501"/>
    </source>
</evidence>
<dbReference type="InterPro" id="IPR042099">
    <property type="entry name" value="ANL_N_sf"/>
</dbReference>
<dbReference type="PANTHER" id="PTHR43767:SF1">
    <property type="entry name" value="NONRIBOSOMAL PEPTIDE SYNTHASE PES1 (EUROFUNG)-RELATED"/>
    <property type="match status" value="1"/>
</dbReference>
<feature type="domain" description="AMP-binding enzyme C-terminal" evidence="2">
    <location>
        <begin position="424"/>
        <end position="499"/>
    </location>
</feature>
<dbReference type="Gene3D" id="3.40.50.12780">
    <property type="entry name" value="N-terminal domain of ligase-like"/>
    <property type="match status" value="1"/>
</dbReference>
<dbReference type="SUPFAM" id="SSF56801">
    <property type="entry name" value="Acetyl-CoA synthetase-like"/>
    <property type="match status" value="1"/>
</dbReference>
<dbReference type="InterPro" id="IPR025110">
    <property type="entry name" value="AMP-bd_C"/>
</dbReference>
<dbReference type="PANTHER" id="PTHR43767">
    <property type="entry name" value="LONG-CHAIN-FATTY-ACID--COA LIGASE"/>
    <property type="match status" value="1"/>
</dbReference>
<keyword evidence="4" id="KW-1185">Reference proteome</keyword>
<accession>A0ABS9XB50</accession>
<proteinExistence type="predicted"/>
<dbReference type="InterPro" id="IPR050237">
    <property type="entry name" value="ATP-dep_AMP-bd_enzyme"/>
</dbReference>
<dbReference type="InterPro" id="IPR000873">
    <property type="entry name" value="AMP-dep_synth/lig_dom"/>
</dbReference>
<name>A0ABS9XB50_9GAMM</name>
<sequence>MRFSDYFDAAASRCPNNLVLIDDNDSYTYKEAKPYVHKIANTLRTKCGLLVGQKVAVYSPNKAKAFLSVLGTNRADLVWFPVNAGNAIETNIELFNFFEIDCLIFDSSLDENVAKVRQQCPTIKHFICLDRSTEESAFMDDLVVDAADEYVSEKVDPMAMAIVMATGGTTGPSKGVVHNHKSFECFISNIMLSLPVDENDTNLVVAPMTHAAGMFGLGCIAAGGCLRMLPGFIPDSVIEAIDIHKIQSIFLPPLALYGLLAHPRIKDIDTSSLKAIVIGASPVSPERYSEATAVFGPVMYEVYGQTENLFPVIVKSPKDYINEDGSLNMDVLRSAGRATKHAHIEIMDPQGNILPSGEKGEIVVRCGSVMNCYYNNPEATAEVSKFGRHHTTDVGIKDERGFITIVDRLKDMIISGGFNVYPVEIENLINGIDEVMVSTVIGTPHEKWGEQITAVIELKPGKTIEPEKIKVLCKETLGSIKAPKEVIFWDKIPLSSVGKVLKEKCVKHFGRIRIVRFNPIKINA</sequence>
<organism evidence="3 4">
    <name type="scientific">Colwellia maritima</name>
    <dbReference type="NCBI Taxonomy" id="2912588"/>
    <lineage>
        <taxon>Bacteria</taxon>
        <taxon>Pseudomonadati</taxon>
        <taxon>Pseudomonadota</taxon>
        <taxon>Gammaproteobacteria</taxon>
        <taxon>Alteromonadales</taxon>
        <taxon>Colwelliaceae</taxon>
        <taxon>Colwellia</taxon>
    </lineage>
</organism>
<dbReference type="Pfam" id="PF00501">
    <property type="entry name" value="AMP-binding"/>
    <property type="match status" value="1"/>
</dbReference>
<dbReference type="InterPro" id="IPR020845">
    <property type="entry name" value="AMP-binding_CS"/>
</dbReference>
<protein>
    <submittedName>
        <fullName evidence="3">AMP-binding protein</fullName>
    </submittedName>
</protein>
<evidence type="ECO:0000313" key="4">
    <source>
        <dbReference type="Proteomes" id="UP001139646"/>
    </source>
</evidence>
<reference evidence="3" key="1">
    <citation type="submission" date="2022-01" db="EMBL/GenBank/DDBJ databases">
        <title>Colwellia maritima, isolated from seawater.</title>
        <authorList>
            <person name="Kristyanto S."/>
            <person name="Jung J."/>
            <person name="Jeon C.O."/>
        </authorList>
    </citation>
    <scope>NUCLEOTIDE SEQUENCE</scope>
    <source>
        <strain evidence="3">MSW7</strain>
    </source>
</reference>
<dbReference type="InterPro" id="IPR045851">
    <property type="entry name" value="AMP-bd_C_sf"/>
</dbReference>
<gene>
    <name evidence="3" type="ORF">L3081_25980</name>
</gene>
<dbReference type="RefSeq" id="WP_242289662.1">
    <property type="nucleotide sequence ID" value="NZ_JAKKSL010000009.1"/>
</dbReference>
<feature type="domain" description="AMP-dependent synthetase/ligase" evidence="1">
    <location>
        <begin position="7"/>
        <end position="374"/>
    </location>
</feature>
<dbReference type="EMBL" id="JAKKSL010000009">
    <property type="protein sequence ID" value="MCI2286247.1"/>
    <property type="molecule type" value="Genomic_DNA"/>
</dbReference>
<comment type="caution">
    <text evidence="3">The sequence shown here is derived from an EMBL/GenBank/DDBJ whole genome shotgun (WGS) entry which is preliminary data.</text>
</comment>
<dbReference type="Pfam" id="PF13193">
    <property type="entry name" value="AMP-binding_C"/>
    <property type="match status" value="1"/>
</dbReference>
<evidence type="ECO:0000259" key="2">
    <source>
        <dbReference type="Pfam" id="PF13193"/>
    </source>
</evidence>
<dbReference type="Gene3D" id="3.30.300.30">
    <property type="match status" value="1"/>
</dbReference>
<evidence type="ECO:0000313" key="3">
    <source>
        <dbReference type="EMBL" id="MCI2286247.1"/>
    </source>
</evidence>
<dbReference type="Proteomes" id="UP001139646">
    <property type="component" value="Unassembled WGS sequence"/>
</dbReference>
<dbReference type="PROSITE" id="PS00455">
    <property type="entry name" value="AMP_BINDING"/>
    <property type="match status" value="1"/>
</dbReference>